<dbReference type="Proteomes" id="UP000233837">
    <property type="component" value="Unassembled WGS sequence"/>
</dbReference>
<sequence>MSAAMNYFFAADHKGIAADSNCRKKSKKCWPVRKKCGCEEERPLFSCSLVF</sequence>
<keyword evidence="2" id="KW-1185">Reference proteome</keyword>
<dbReference type="EMBL" id="KZ502052">
    <property type="protein sequence ID" value="PKU84261.1"/>
    <property type="molecule type" value="Genomic_DNA"/>
</dbReference>
<protein>
    <submittedName>
        <fullName evidence="1">Uncharacterized protein</fullName>
    </submittedName>
</protein>
<organism evidence="1 2">
    <name type="scientific">Dendrobium catenatum</name>
    <dbReference type="NCBI Taxonomy" id="906689"/>
    <lineage>
        <taxon>Eukaryota</taxon>
        <taxon>Viridiplantae</taxon>
        <taxon>Streptophyta</taxon>
        <taxon>Embryophyta</taxon>
        <taxon>Tracheophyta</taxon>
        <taxon>Spermatophyta</taxon>
        <taxon>Magnoliopsida</taxon>
        <taxon>Liliopsida</taxon>
        <taxon>Asparagales</taxon>
        <taxon>Orchidaceae</taxon>
        <taxon>Epidendroideae</taxon>
        <taxon>Malaxideae</taxon>
        <taxon>Dendrobiinae</taxon>
        <taxon>Dendrobium</taxon>
    </lineage>
</organism>
<name>A0A2I0X8P3_9ASPA</name>
<evidence type="ECO:0000313" key="1">
    <source>
        <dbReference type="EMBL" id="PKU84261.1"/>
    </source>
</evidence>
<gene>
    <name evidence="1" type="ORF">MA16_Dca002774</name>
</gene>
<accession>A0A2I0X8P3</accession>
<proteinExistence type="predicted"/>
<reference evidence="1 2" key="2">
    <citation type="journal article" date="2017" name="Nature">
        <title>The Apostasia genome and the evolution of orchids.</title>
        <authorList>
            <person name="Zhang G.Q."/>
            <person name="Liu K.W."/>
            <person name="Li Z."/>
            <person name="Lohaus R."/>
            <person name="Hsiao Y.Y."/>
            <person name="Niu S.C."/>
            <person name="Wang J.Y."/>
            <person name="Lin Y.C."/>
            <person name="Xu Q."/>
            <person name="Chen L.J."/>
            <person name="Yoshida K."/>
            <person name="Fujiwara S."/>
            <person name="Wang Z.W."/>
            <person name="Zhang Y.Q."/>
            <person name="Mitsuda N."/>
            <person name="Wang M."/>
            <person name="Liu G.H."/>
            <person name="Pecoraro L."/>
            <person name="Huang H.X."/>
            <person name="Xiao X.J."/>
            <person name="Lin M."/>
            <person name="Wu X.Y."/>
            <person name="Wu W.L."/>
            <person name="Chen Y.Y."/>
            <person name="Chang S.B."/>
            <person name="Sakamoto S."/>
            <person name="Ohme-Takagi M."/>
            <person name="Yagi M."/>
            <person name="Zeng S.J."/>
            <person name="Shen C.Y."/>
            <person name="Yeh C.M."/>
            <person name="Luo Y.B."/>
            <person name="Tsai W.C."/>
            <person name="Van de Peer Y."/>
            <person name="Liu Z.J."/>
        </authorList>
    </citation>
    <scope>NUCLEOTIDE SEQUENCE [LARGE SCALE GENOMIC DNA]</scope>
    <source>
        <tissue evidence="1">The whole plant</tissue>
    </source>
</reference>
<evidence type="ECO:0000313" key="2">
    <source>
        <dbReference type="Proteomes" id="UP000233837"/>
    </source>
</evidence>
<dbReference type="AlphaFoldDB" id="A0A2I0X8P3"/>
<reference evidence="1 2" key="1">
    <citation type="journal article" date="2016" name="Sci. Rep.">
        <title>The Dendrobium catenatum Lindl. genome sequence provides insights into polysaccharide synthase, floral development and adaptive evolution.</title>
        <authorList>
            <person name="Zhang G.Q."/>
            <person name="Xu Q."/>
            <person name="Bian C."/>
            <person name="Tsai W.C."/>
            <person name="Yeh C.M."/>
            <person name="Liu K.W."/>
            <person name="Yoshida K."/>
            <person name="Zhang L.S."/>
            <person name="Chang S.B."/>
            <person name="Chen F."/>
            <person name="Shi Y."/>
            <person name="Su Y.Y."/>
            <person name="Zhang Y.Q."/>
            <person name="Chen L.J."/>
            <person name="Yin Y."/>
            <person name="Lin M."/>
            <person name="Huang H."/>
            <person name="Deng H."/>
            <person name="Wang Z.W."/>
            <person name="Zhu S.L."/>
            <person name="Zhao X."/>
            <person name="Deng C."/>
            <person name="Niu S.C."/>
            <person name="Huang J."/>
            <person name="Wang M."/>
            <person name="Liu G.H."/>
            <person name="Yang H.J."/>
            <person name="Xiao X.J."/>
            <person name="Hsiao Y.Y."/>
            <person name="Wu W.L."/>
            <person name="Chen Y.Y."/>
            <person name="Mitsuda N."/>
            <person name="Ohme-Takagi M."/>
            <person name="Luo Y.B."/>
            <person name="Van de Peer Y."/>
            <person name="Liu Z.J."/>
        </authorList>
    </citation>
    <scope>NUCLEOTIDE SEQUENCE [LARGE SCALE GENOMIC DNA]</scope>
    <source>
        <tissue evidence="1">The whole plant</tissue>
    </source>
</reference>